<keyword evidence="10" id="KW-0597">Phosphoprotein</keyword>
<dbReference type="InterPro" id="IPR016039">
    <property type="entry name" value="Thiolase-like"/>
</dbReference>
<evidence type="ECO:0000256" key="47">
    <source>
        <dbReference type="ARBA" id="ARBA00048289"/>
    </source>
</evidence>
<dbReference type="GO" id="GO:0004312">
    <property type="term" value="F:fatty acid synthase activity"/>
    <property type="evidence" value="ECO:0007669"/>
    <property type="project" value="UniProtKB-EC"/>
</dbReference>
<comment type="catalytic activity">
    <reaction evidence="61">
        <text>butanoyl-[ACP] + malonyl-[ACP] + H(+) = 3-oxohexanoyl-[ACP] + holo-[ACP] + CO2</text>
        <dbReference type="Rhea" id="RHEA:41820"/>
        <dbReference type="Rhea" id="RHEA-COMP:9623"/>
        <dbReference type="Rhea" id="RHEA-COMP:9628"/>
        <dbReference type="Rhea" id="RHEA-COMP:9629"/>
        <dbReference type="Rhea" id="RHEA-COMP:9685"/>
        <dbReference type="ChEBI" id="CHEBI:15378"/>
        <dbReference type="ChEBI" id="CHEBI:16526"/>
        <dbReference type="ChEBI" id="CHEBI:64479"/>
        <dbReference type="ChEBI" id="CHEBI:78449"/>
        <dbReference type="ChEBI" id="CHEBI:78454"/>
        <dbReference type="ChEBI" id="CHEBI:78456"/>
    </reaction>
    <physiologicalReaction direction="left-to-right" evidence="61">
        <dbReference type="Rhea" id="RHEA:41821"/>
    </physiologicalReaction>
</comment>
<evidence type="ECO:0000256" key="31">
    <source>
        <dbReference type="ARBA" id="ARBA00023402"/>
    </source>
</evidence>
<keyword evidence="20" id="KW-0443">Lipid metabolism</keyword>
<evidence type="ECO:0000256" key="33">
    <source>
        <dbReference type="ARBA" id="ARBA00044883"/>
    </source>
</evidence>
<comment type="catalytic activity">
    <reaction evidence="46">
        <text>(2E)-dodecenoyl-[ACP] + NADPH + H(+) = dodecanoyl-[ACP] + NADP(+)</text>
        <dbReference type="Rhea" id="RHEA:41880"/>
        <dbReference type="Rhea" id="RHEA-COMP:9643"/>
        <dbReference type="Rhea" id="RHEA-COMP:9644"/>
        <dbReference type="ChEBI" id="CHEBI:15378"/>
        <dbReference type="ChEBI" id="CHEBI:57783"/>
        <dbReference type="ChEBI" id="CHEBI:58349"/>
        <dbReference type="ChEBI" id="CHEBI:65264"/>
        <dbReference type="ChEBI" id="CHEBI:78472"/>
    </reaction>
    <physiologicalReaction direction="left-to-right" evidence="46">
        <dbReference type="Rhea" id="RHEA:41881"/>
    </physiologicalReaction>
</comment>
<comment type="catalytic activity">
    <reaction evidence="40">
        <text>dodecanoyl-[ACP] + malonyl-[ACP] + H(+) = 3-oxotetradecanoyl-[ACP] + holo-[ACP] + CO2</text>
        <dbReference type="Rhea" id="RHEA:41884"/>
        <dbReference type="Rhea" id="RHEA-COMP:9623"/>
        <dbReference type="Rhea" id="RHEA-COMP:9644"/>
        <dbReference type="Rhea" id="RHEA-COMP:9645"/>
        <dbReference type="Rhea" id="RHEA-COMP:9685"/>
        <dbReference type="ChEBI" id="CHEBI:15378"/>
        <dbReference type="ChEBI" id="CHEBI:16526"/>
        <dbReference type="ChEBI" id="CHEBI:64479"/>
        <dbReference type="ChEBI" id="CHEBI:65264"/>
        <dbReference type="ChEBI" id="CHEBI:78449"/>
        <dbReference type="ChEBI" id="CHEBI:78473"/>
    </reaction>
    <physiologicalReaction direction="left-to-right" evidence="40">
        <dbReference type="Rhea" id="RHEA:41885"/>
    </physiologicalReaction>
</comment>
<dbReference type="GO" id="GO:0006633">
    <property type="term" value="P:fatty acid biosynthetic process"/>
    <property type="evidence" value="ECO:0007669"/>
    <property type="project" value="UniProtKB-KW"/>
</dbReference>
<dbReference type="SMART" id="SM00829">
    <property type="entry name" value="PKS_ER"/>
    <property type="match status" value="1"/>
</dbReference>
<comment type="catalytic activity">
    <reaction evidence="47">
        <text>tetradecanoyl-[ACP] + H2O = tetradecanoate + holo-[ACP] + H(+)</text>
        <dbReference type="Rhea" id="RHEA:30123"/>
        <dbReference type="Rhea" id="RHEA-COMP:9648"/>
        <dbReference type="Rhea" id="RHEA-COMP:9685"/>
        <dbReference type="ChEBI" id="CHEBI:15377"/>
        <dbReference type="ChEBI" id="CHEBI:15378"/>
        <dbReference type="ChEBI" id="CHEBI:30807"/>
        <dbReference type="ChEBI" id="CHEBI:64479"/>
        <dbReference type="ChEBI" id="CHEBI:78477"/>
        <dbReference type="EC" id="3.1.2.14"/>
    </reaction>
    <physiologicalReaction direction="left-to-right" evidence="47">
        <dbReference type="Rhea" id="RHEA:30124"/>
    </physiologicalReaction>
</comment>
<evidence type="ECO:0000256" key="18">
    <source>
        <dbReference type="ARBA" id="ARBA00023002"/>
    </source>
</evidence>
<dbReference type="PROSITE" id="PS52004">
    <property type="entry name" value="KS3_2"/>
    <property type="match status" value="1"/>
</dbReference>
<dbReference type="InterPro" id="IPR016035">
    <property type="entry name" value="Acyl_Trfase/lysoPLipase"/>
</dbReference>
<evidence type="ECO:0000256" key="35">
    <source>
        <dbReference type="ARBA" id="ARBA00047394"/>
    </source>
</evidence>
<dbReference type="PROSITE" id="PS52019">
    <property type="entry name" value="PKS_MFAS_DH"/>
    <property type="match status" value="1"/>
</dbReference>
<dbReference type="CDD" id="cd08954">
    <property type="entry name" value="KR_1_FAS_SDR_x"/>
    <property type="match status" value="1"/>
</dbReference>
<evidence type="ECO:0000256" key="58">
    <source>
        <dbReference type="ARBA" id="ARBA00049263"/>
    </source>
</evidence>
<evidence type="ECO:0000259" key="65">
    <source>
        <dbReference type="PROSITE" id="PS52004"/>
    </source>
</evidence>
<keyword evidence="14" id="KW-0276">Fatty acid metabolism</keyword>
<evidence type="ECO:0000256" key="23">
    <source>
        <dbReference type="ARBA" id="ARBA00023332"/>
    </source>
</evidence>
<dbReference type="InterPro" id="IPR020841">
    <property type="entry name" value="PKS_Beta-ketoAc_synthase_dom"/>
</dbReference>
<dbReference type="InterPro" id="IPR014031">
    <property type="entry name" value="Ketoacyl_synth_C"/>
</dbReference>
<evidence type="ECO:0000256" key="36">
    <source>
        <dbReference type="ARBA" id="ARBA00047400"/>
    </source>
</evidence>
<evidence type="ECO:0000256" key="57">
    <source>
        <dbReference type="ARBA" id="ARBA00049171"/>
    </source>
</evidence>
<comment type="catalytic activity">
    <reaction evidence="51">
        <text>a 2,3-saturated acyl-[ACP] + NADP(+) = a (2E)-enoyl-[ACP] + NADPH + H(+)</text>
        <dbReference type="Rhea" id="RHEA:22564"/>
        <dbReference type="Rhea" id="RHEA-COMP:9925"/>
        <dbReference type="Rhea" id="RHEA-COMP:9926"/>
        <dbReference type="ChEBI" id="CHEBI:15378"/>
        <dbReference type="ChEBI" id="CHEBI:57783"/>
        <dbReference type="ChEBI" id="CHEBI:58349"/>
        <dbReference type="ChEBI" id="CHEBI:78784"/>
        <dbReference type="ChEBI" id="CHEBI:78785"/>
        <dbReference type="EC" id="1.3.1.39"/>
    </reaction>
    <physiologicalReaction direction="right-to-left" evidence="51">
        <dbReference type="Rhea" id="RHEA:22566"/>
    </physiologicalReaction>
</comment>
<dbReference type="EC" id="1.1.1.100" evidence="5"/>
<comment type="catalytic activity">
    <reaction evidence="54">
        <text>3-oxotetradecanoyl-[ACP] + NADPH + H(+) = (3R)-hydroxytetradecanoyl-[ACP] + NADP(+)</text>
        <dbReference type="Rhea" id="RHEA:41888"/>
        <dbReference type="Rhea" id="RHEA-COMP:9645"/>
        <dbReference type="Rhea" id="RHEA-COMP:9646"/>
        <dbReference type="ChEBI" id="CHEBI:15378"/>
        <dbReference type="ChEBI" id="CHEBI:57783"/>
        <dbReference type="ChEBI" id="CHEBI:58349"/>
        <dbReference type="ChEBI" id="CHEBI:78473"/>
        <dbReference type="ChEBI" id="CHEBI:78474"/>
    </reaction>
    <physiologicalReaction direction="left-to-right" evidence="54">
        <dbReference type="Rhea" id="RHEA:41889"/>
    </physiologicalReaction>
</comment>
<dbReference type="SUPFAM" id="SSF52151">
    <property type="entry name" value="FabD/lysophospholipase-like"/>
    <property type="match status" value="1"/>
</dbReference>
<dbReference type="Gene3D" id="3.90.180.10">
    <property type="entry name" value="Medium-chain alcohol dehydrogenases, catalytic domain"/>
    <property type="match status" value="1"/>
</dbReference>
<dbReference type="Gene3D" id="3.40.50.720">
    <property type="entry name" value="NAD(P)-binding Rossmann-like Domain"/>
    <property type="match status" value="1"/>
</dbReference>
<keyword evidence="13" id="KW-0378">Hydrolase</keyword>
<dbReference type="Pfam" id="PF00550">
    <property type="entry name" value="PP-binding"/>
    <property type="match status" value="1"/>
</dbReference>
<feature type="region of interest" description="C-terminal hotdog fold" evidence="64">
    <location>
        <begin position="976"/>
        <end position="1100"/>
    </location>
</feature>
<dbReference type="Pfam" id="PF08659">
    <property type="entry name" value="KR"/>
    <property type="match status" value="1"/>
</dbReference>
<evidence type="ECO:0000256" key="40">
    <source>
        <dbReference type="ARBA" id="ARBA00047578"/>
    </source>
</evidence>
<comment type="catalytic activity">
    <reaction evidence="24">
        <text>(3R)-hydroxydodecanoyl-[ACP] = (2E)-dodecenoyl-[ACP] + H2O</text>
        <dbReference type="Rhea" id="RHEA:41876"/>
        <dbReference type="Rhea" id="RHEA-COMP:9642"/>
        <dbReference type="Rhea" id="RHEA-COMP:9643"/>
        <dbReference type="ChEBI" id="CHEBI:15377"/>
        <dbReference type="ChEBI" id="CHEBI:78470"/>
        <dbReference type="ChEBI" id="CHEBI:78472"/>
    </reaction>
    <physiologicalReaction direction="left-to-right" evidence="24">
        <dbReference type="Rhea" id="RHEA:41877"/>
    </physiologicalReaction>
</comment>
<dbReference type="FunFam" id="3.40.50.720:FF:000209">
    <property type="entry name" value="Polyketide synthase Pks12"/>
    <property type="match status" value="1"/>
</dbReference>
<dbReference type="InterPro" id="IPR042104">
    <property type="entry name" value="PKS_dehydratase_sf"/>
</dbReference>
<evidence type="ECO:0000256" key="46">
    <source>
        <dbReference type="ARBA" id="ARBA00048281"/>
    </source>
</evidence>
<evidence type="ECO:0000256" key="11">
    <source>
        <dbReference type="ARBA" id="ARBA00022679"/>
    </source>
</evidence>
<dbReference type="InterPro" id="IPR014043">
    <property type="entry name" value="Acyl_transferase_dom"/>
</dbReference>
<dbReference type="OrthoDB" id="329835at2759"/>
<evidence type="ECO:0000259" key="66">
    <source>
        <dbReference type="PROSITE" id="PS52019"/>
    </source>
</evidence>
<dbReference type="CDD" id="cd00833">
    <property type="entry name" value="PKS"/>
    <property type="match status" value="1"/>
</dbReference>
<dbReference type="Proteomes" id="UP001153712">
    <property type="component" value="Chromosome 1"/>
</dbReference>
<dbReference type="GO" id="GO:0019171">
    <property type="term" value="F:(3R)-hydroxyacyl-[acyl-carrier-protein] dehydratase activity"/>
    <property type="evidence" value="ECO:0007669"/>
    <property type="project" value="UniProtKB-EC"/>
</dbReference>
<evidence type="ECO:0000256" key="54">
    <source>
        <dbReference type="ARBA" id="ARBA00048935"/>
    </source>
</evidence>
<accession>A0A9N9TAU4</accession>
<dbReference type="InterPro" id="IPR014030">
    <property type="entry name" value="Ketoacyl_synth_N"/>
</dbReference>
<evidence type="ECO:0000256" key="41">
    <source>
        <dbReference type="ARBA" id="ARBA00047810"/>
    </source>
</evidence>
<keyword evidence="19" id="KW-0520">NAD</keyword>
<evidence type="ECO:0000256" key="56">
    <source>
        <dbReference type="ARBA" id="ARBA00049109"/>
    </source>
</evidence>
<dbReference type="Pfam" id="PF00975">
    <property type="entry name" value="Thioesterase"/>
    <property type="match status" value="1"/>
</dbReference>
<dbReference type="Pfam" id="PF21149">
    <property type="entry name" value="FAS_pseudo-KR"/>
    <property type="match status" value="1"/>
</dbReference>
<evidence type="ECO:0000256" key="34">
    <source>
        <dbReference type="ARBA" id="ARBA00047300"/>
    </source>
</evidence>
<evidence type="ECO:0000256" key="24">
    <source>
        <dbReference type="ARBA" id="ARBA00023351"/>
    </source>
</evidence>
<dbReference type="GO" id="GO:0016297">
    <property type="term" value="F:fatty acyl-[ACP] hydrolase activity"/>
    <property type="evidence" value="ECO:0007669"/>
    <property type="project" value="UniProtKB-EC"/>
</dbReference>
<evidence type="ECO:0000256" key="64">
    <source>
        <dbReference type="PROSITE-ProRule" id="PRU01363"/>
    </source>
</evidence>
<comment type="catalytic activity">
    <reaction evidence="58">
        <text>3-oxododecanoyl-[ACP] + NADPH + H(+) = (3R)-hydroxydodecanoyl-[ACP] + NADP(+)</text>
        <dbReference type="Rhea" id="RHEA:41872"/>
        <dbReference type="Rhea" id="RHEA-COMP:9641"/>
        <dbReference type="Rhea" id="RHEA-COMP:9642"/>
        <dbReference type="ChEBI" id="CHEBI:15378"/>
        <dbReference type="ChEBI" id="CHEBI:57783"/>
        <dbReference type="ChEBI" id="CHEBI:58349"/>
        <dbReference type="ChEBI" id="CHEBI:78469"/>
        <dbReference type="ChEBI" id="CHEBI:78470"/>
    </reaction>
    <physiologicalReaction direction="left-to-right" evidence="58">
        <dbReference type="Rhea" id="RHEA:41873"/>
    </physiologicalReaction>
</comment>
<evidence type="ECO:0000256" key="27">
    <source>
        <dbReference type="ARBA" id="ARBA00023394"/>
    </source>
</evidence>
<dbReference type="SMART" id="SM00822">
    <property type="entry name" value="PKS_KR"/>
    <property type="match status" value="1"/>
</dbReference>
<dbReference type="PANTHER" id="PTHR43775">
    <property type="entry name" value="FATTY ACID SYNTHASE"/>
    <property type="match status" value="1"/>
</dbReference>
<proteinExistence type="predicted"/>
<organism evidence="67 68">
    <name type="scientific">Phyllotreta striolata</name>
    <name type="common">Striped flea beetle</name>
    <name type="synonym">Crioceris striolata</name>
    <dbReference type="NCBI Taxonomy" id="444603"/>
    <lineage>
        <taxon>Eukaryota</taxon>
        <taxon>Metazoa</taxon>
        <taxon>Ecdysozoa</taxon>
        <taxon>Arthropoda</taxon>
        <taxon>Hexapoda</taxon>
        <taxon>Insecta</taxon>
        <taxon>Pterygota</taxon>
        <taxon>Neoptera</taxon>
        <taxon>Endopterygota</taxon>
        <taxon>Coleoptera</taxon>
        <taxon>Polyphaga</taxon>
        <taxon>Cucujiformia</taxon>
        <taxon>Chrysomeloidea</taxon>
        <taxon>Chrysomelidae</taxon>
        <taxon>Galerucinae</taxon>
        <taxon>Alticini</taxon>
        <taxon>Phyllotreta</taxon>
    </lineage>
</organism>
<evidence type="ECO:0000256" key="14">
    <source>
        <dbReference type="ARBA" id="ARBA00022832"/>
    </source>
</evidence>
<dbReference type="InterPro" id="IPR011032">
    <property type="entry name" value="GroES-like_sf"/>
</dbReference>
<comment type="catalytic activity">
    <reaction evidence="63">
        <text>octanoyl-[ACP] + malonyl-[ACP] + H(+) = 3-oxodecanoyl-[ACP] + holo-[ACP] + CO2</text>
        <dbReference type="Rhea" id="RHEA:41852"/>
        <dbReference type="Rhea" id="RHEA-COMP:9623"/>
        <dbReference type="Rhea" id="RHEA-COMP:9636"/>
        <dbReference type="Rhea" id="RHEA-COMP:9637"/>
        <dbReference type="Rhea" id="RHEA-COMP:9685"/>
        <dbReference type="ChEBI" id="CHEBI:15378"/>
        <dbReference type="ChEBI" id="CHEBI:16526"/>
        <dbReference type="ChEBI" id="CHEBI:64479"/>
        <dbReference type="ChEBI" id="CHEBI:78449"/>
        <dbReference type="ChEBI" id="CHEBI:78463"/>
        <dbReference type="ChEBI" id="CHEBI:78464"/>
    </reaction>
    <physiologicalReaction direction="left-to-right" evidence="63">
        <dbReference type="Rhea" id="RHEA:41853"/>
    </physiologicalReaction>
</comment>
<dbReference type="InterPro" id="IPR032821">
    <property type="entry name" value="PKS_assoc"/>
</dbReference>
<comment type="catalytic activity">
    <reaction evidence="52">
        <text>holo-[ACP] + acetyl-CoA = acetyl-[ACP] + CoA</text>
        <dbReference type="Rhea" id="RHEA:41788"/>
        <dbReference type="Rhea" id="RHEA-COMP:9621"/>
        <dbReference type="Rhea" id="RHEA-COMP:9685"/>
        <dbReference type="ChEBI" id="CHEBI:57287"/>
        <dbReference type="ChEBI" id="CHEBI:57288"/>
        <dbReference type="ChEBI" id="CHEBI:64479"/>
        <dbReference type="ChEBI" id="CHEBI:78446"/>
        <dbReference type="EC" id="2.3.1.38"/>
    </reaction>
    <physiologicalReaction direction="left-to-right" evidence="52">
        <dbReference type="Rhea" id="RHEA:41789"/>
    </physiologicalReaction>
</comment>
<comment type="catalytic activity">
    <reaction evidence="34">
        <text>3-oxooctadecanoyl-[ACP] + NADPH + H(+) = (3R)-hydroxyoctadecanoyl-[ACP] + NADP(+)</text>
        <dbReference type="Rhea" id="RHEA:41920"/>
        <dbReference type="Rhea" id="RHEA-COMP:9653"/>
        <dbReference type="Rhea" id="RHEA-COMP:9654"/>
        <dbReference type="ChEBI" id="CHEBI:15378"/>
        <dbReference type="ChEBI" id="CHEBI:57783"/>
        <dbReference type="ChEBI" id="CHEBI:58349"/>
        <dbReference type="ChEBI" id="CHEBI:78487"/>
        <dbReference type="ChEBI" id="CHEBI:78488"/>
    </reaction>
    <physiologicalReaction direction="left-to-right" evidence="34">
        <dbReference type="Rhea" id="RHEA:41921"/>
    </physiologicalReaction>
</comment>
<comment type="catalytic activity">
    <reaction evidence="57">
        <text>(2E)-tetradecenoyl-[ACP] + NADPH + H(+) = tetradecanoyl-[ACP] + NADP(+)</text>
        <dbReference type="Rhea" id="RHEA:41896"/>
        <dbReference type="Rhea" id="RHEA-COMP:9647"/>
        <dbReference type="Rhea" id="RHEA-COMP:9648"/>
        <dbReference type="ChEBI" id="CHEBI:15378"/>
        <dbReference type="ChEBI" id="CHEBI:57783"/>
        <dbReference type="ChEBI" id="CHEBI:58349"/>
        <dbReference type="ChEBI" id="CHEBI:78475"/>
        <dbReference type="ChEBI" id="CHEBI:78477"/>
    </reaction>
    <physiologicalReaction direction="left-to-right" evidence="57">
        <dbReference type="Rhea" id="RHEA:41897"/>
    </physiologicalReaction>
</comment>
<dbReference type="EC" id="2.3.1.41" evidence="6"/>
<evidence type="ECO:0000256" key="1">
    <source>
        <dbReference type="ARBA" id="ARBA00005189"/>
    </source>
</evidence>
<evidence type="ECO:0000256" key="48">
    <source>
        <dbReference type="ARBA" id="ARBA00048420"/>
    </source>
</evidence>
<reference evidence="67" key="1">
    <citation type="submission" date="2022-01" db="EMBL/GenBank/DDBJ databases">
        <authorList>
            <person name="King R."/>
        </authorList>
    </citation>
    <scope>NUCLEOTIDE SEQUENCE</scope>
</reference>
<dbReference type="InterPro" id="IPR049900">
    <property type="entry name" value="PKS_mFAS_DH"/>
</dbReference>
<comment type="catalytic activity">
    <reaction evidence="33">
        <text>acetyl-CoA + n malonyl-CoA + 2n NADPH + 2n H(+) = a long-chain fatty acid + (n+1) CoA + n CO2 + 2n NADP(+).</text>
        <dbReference type="EC" id="2.3.1.85"/>
    </reaction>
</comment>
<dbReference type="InterPro" id="IPR001227">
    <property type="entry name" value="Ac_transferase_dom_sf"/>
</dbReference>
<dbReference type="EC" id="3.1.2.14" evidence="3"/>
<evidence type="ECO:0000256" key="6">
    <source>
        <dbReference type="ARBA" id="ARBA00013191"/>
    </source>
</evidence>
<dbReference type="Gene3D" id="3.40.47.10">
    <property type="match status" value="1"/>
</dbReference>
<dbReference type="InterPro" id="IPR001031">
    <property type="entry name" value="Thioesterase"/>
</dbReference>
<dbReference type="GO" id="GO:0004316">
    <property type="term" value="F:3-oxoacyl-[acyl-carrier-protein] reductase (NADPH) activity"/>
    <property type="evidence" value="ECO:0007669"/>
    <property type="project" value="UniProtKB-EC"/>
</dbReference>
<evidence type="ECO:0000256" key="38">
    <source>
        <dbReference type="ARBA" id="ARBA00047451"/>
    </source>
</evidence>
<comment type="catalytic activity">
    <reaction evidence="26">
        <text>(3R)-hydroxydecanoyl-[ACP] = (2E)-decenoyl-[ACP] + H2O</text>
        <dbReference type="Rhea" id="RHEA:41860"/>
        <dbReference type="Rhea" id="RHEA-COMP:9638"/>
        <dbReference type="Rhea" id="RHEA-COMP:9639"/>
        <dbReference type="ChEBI" id="CHEBI:15377"/>
        <dbReference type="ChEBI" id="CHEBI:78466"/>
        <dbReference type="ChEBI" id="CHEBI:78467"/>
    </reaction>
    <physiologicalReaction direction="left-to-right" evidence="26">
        <dbReference type="Rhea" id="RHEA:41861"/>
    </physiologicalReaction>
</comment>
<evidence type="ECO:0000256" key="5">
    <source>
        <dbReference type="ARBA" id="ARBA00012948"/>
    </source>
</evidence>
<dbReference type="SMART" id="SM00825">
    <property type="entry name" value="PKS_KS"/>
    <property type="match status" value="1"/>
</dbReference>
<evidence type="ECO:0000256" key="37">
    <source>
        <dbReference type="ARBA" id="ARBA00047440"/>
    </source>
</evidence>
<evidence type="ECO:0000256" key="28">
    <source>
        <dbReference type="ARBA" id="ARBA00023398"/>
    </source>
</evidence>
<dbReference type="Pfam" id="PF00107">
    <property type="entry name" value="ADH_zinc_N"/>
    <property type="match status" value="1"/>
</dbReference>
<dbReference type="InterPro" id="IPR009081">
    <property type="entry name" value="PP-bd_ACP"/>
</dbReference>
<dbReference type="Gene3D" id="3.30.70.3290">
    <property type="match status" value="1"/>
</dbReference>
<dbReference type="EMBL" id="OU900094">
    <property type="protein sequence ID" value="CAG9854644.1"/>
    <property type="molecule type" value="Genomic_DNA"/>
</dbReference>
<evidence type="ECO:0000256" key="17">
    <source>
        <dbReference type="ARBA" id="ARBA00022990"/>
    </source>
</evidence>
<comment type="catalytic activity">
    <reaction evidence="44">
        <text>acetyl-[ACP] + malonyl-[ACP] + H(+) = 3-oxobutanoyl-[ACP] + holo-[ACP] + CO2</text>
        <dbReference type="Rhea" id="RHEA:41800"/>
        <dbReference type="Rhea" id="RHEA-COMP:9621"/>
        <dbReference type="Rhea" id="RHEA-COMP:9623"/>
        <dbReference type="Rhea" id="RHEA-COMP:9625"/>
        <dbReference type="Rhea" id="RHEA-COMP:9685"/>
        <dbReference type="ChEBI" id="CHEBI:15378"/>
        <dbReference type="ChEBI" id="CHEBI:16526"/>
        <dbReference type="ChEBI" id="CHEBI:64479"/>
        <dbReference type="ChEBI" id="CHEBI:78446"/>
        <dbReference type="ChEBI" id="CHEBI:78449"/>
        <dbReference type="ChEBI" id="CHEBI:78450"/>
    </reaction>
    <physiologicalReaction direction="left-to-right" evidence="44">
        <dbReference type="Rhea" id="RHEA:41801"/>
    </physiologicalReaction>
</comment>
<comment type="catalytic activity">
    <reaction evidence="53">
        <text>hexadecanoyl-[ACP] + H2O = hexadecanoate + holo-[ACP] + H(+)</text>
        <dbReference type="Rhea" id="RHEA:41932"/>
        <dbReference type="Rhea" id="RHEA-COMP:9652"/>
        <dbReference type="Rhea" id="RHEA-COMP:9685"/>
        <dbReference type="ChEBI" id="CHEBI:7896"/>
        <dbReference type="ChEBI" id="CHEBI:15377"/>
        <dbReference type="ChEBI" id="CHEBI:15378"/>
        <dbReference type="ChEBI" id="CHEBI:64479"/>
        <dbReference type="ChEBI" id="CHEBI:78483"/>
        <dbReference type="EC" id="3.1.2.14"/>
    </reaction>
    <physiologicalReaction direction="left-to-right" evidence="53">
        <dbReference type="Rhea" id="RHEA:41933"/>
    </physiologicalReaction>
</comment>
<comment type="catalytic activity">
    <reaction evidence="56">
        <text>decanoyl-[ACP] + malonyl-[ACP] + H(+) = 3-oxododecanoyl-[ACP] + holo-[ACP] + CO2</text>
        <dbReference type="Rhea" id="RHEA:41868"/>
        <dbReference type="Rhea" id="RHEA-COMP:9623"/>
        <dbReference type="Rhea" id="RHEA-COMP:9640"/>
        <dbReference type="Rhea" id="RHEA-COMP:9641"/>
        <dbReference type="Rhea" id="RHEA-COMP:9685"/>
        <dbReference type="ChEBI" id="CHEBI:15378"/>
        <dbReference type="ChEBI" id="CHEBI:16526"/>
        <dbReference type="ChEBI" id="CHEBI:64479"/>
        <dbReference type="ChEBI" id="CHEBI:78449"/>
        <dbReference type="ChEBI" id="CHEBI:78468"/>
        <dbReference type="ChEBI" id="CHEBI:78469"/>
    </reaction>
    <physiologicalReaction direction="left-to-right" evidence="56">
        <dbReference type="Rhea" id="RHEA:41869"/>
    </physiologicalReaction>
</comment>
<evidence type="ECO:0000256" key="44">
    <source>
        <dbReference type="ARBA" id="ARBA00047961"/>
    </source>
</evidence>
<comment type="function">
    <text evidence="32">Fatty acid synthetase is a multifunctional enzyme that catalyzes the de novo biosynthesis of long-chain saturated fatty acids starting from acetyl-CoA and malonyl-CoA in the presence of NADPH. This multifunctional protein contains 7 catalytic activities and a site for the binding of the prosthetic group 4'-phosphopantetheine of the acyl carrier protein ([ACP]) domain.</text>
</comment>
<comment type="catalytic activity">
    <reaction evidence="31">
        <text>(3R)-hydroxybutanoyl-[ACP] = (2E)-butenoyl-[ACP] + H2O</text>
        <dbReference type="Rhea" id="RHEA:41808"/>
        <dbReference type="Rhea" id="RHEA-COMP:9626"/>
        <dbReference type="Rhea" id="RHEA-COMP:9627"/>
        <dbReference type="ChEBI" id="CHEBI:15377"/>
        <dbReference type="ChEBI" id="CHEBI:78451"/>
        <dbReference type="ChEBI" id="CHEBI:78453"/>
    </reaction>
    <physiologicalReaction direction="left-to-right" evidence="31">
        <dbReference type="Rhea" id="RHEA:41809"/>
    </physiologicalReaction>
</comment>
<evidence type="ECO:0000256" key="43">
    <source>
        <dbReference type="ARBA" id="ARBA00047953"/>
    </source>
</evidence>
<evidence type="ECO:0000256" key="49">
    <source>
        <dbReference type="ARBA" id="ARBA00048506"/>
    </source>
</evidence>
<comment type="catalytic activity">
    <reaction evidence="36">
        <text>a (3R)-hydroxyacyl-[ACP] + NADP(+) = a 3-oxoacyl-[ACP] + NADPH + H(+)</text>
        <dbReference type="Rhea" id="RHEA:17397"/>
        <dbReference type="Rhea" id="RHEA-COMP:9916"/>
        <dbReference type="Rhea" id="RHEA-COMP:9945"/>
        <dbReference type="ChEBI" id="CHEBI:15378"/>
        <dbReference type="ChEBI" id="CHEBI:57783"/>
        <dbReference type="ChEBI" id="CHEBI:58349"/>
        <dbReference type="ChEBI" id="CHEBI:78776"/>
        <dbReference type="ChEBI" id="CHEBI:78827"/>
        <dbReference type="EC" id="1.1.1.100"/>
    </reaction>
    <physiologicalReaction direction="right-to-left" evidence="36">
        <dbReference type="Rhea" id="RHEA:17399"/>
    </physiologicalReaction>
</comment>
<comment type="catalytic activity">
    <reaction evidence="48">
        <text>(2E)-octenoyl-[ACP] + NADPH + H(+) = octanoyl-[ACP] + NADP(+)</text>
        <dbReference type="Rhea" id="RHEA:41848"/>
        <dbReference type="Rhea" id="RHEA-COMP:9635"/>
        <dbReference type="Rhea" id="RHEA-COMP:9636"/>
        <dbReference type="ChEBI" id="CHEBI:15378"/>
        <dbReference type="ChEBI" id="CHEBI:57783"/>
        <dbReference type="ChEBI" id="CHEBI:58349"/>
        <dbReference type="ChEBI" id="CHEBI:78462"/>
        <dbReference type="ChEBI" id="CHEBI:78463"/>
    </reaction>
    <physiologicalReaction direction="left-to-right" evidence="48">
        <dbReference type="Rhea" id="RHEA:41849"/>
    </physiologicalReaction>
</comment>
<feature type="domain" description="Ketosynthase family 3 (KS3)" evidence="65">
    <location>
        <begin position="4"/>
        <end position="409"/>
    </location>
</feature>
<dbReference type="SUPFAM" id="SSF55048">
    <property type="entry name" value="Probable ACP-binding domain of malonyl-CoA ACP transacylase"/>
    <property type="match status" value="1"/>
</dbReference>
<evidence type="ECO:0000256" key="25">
    <source>
        <dbReference type="ARBA" id="ARBA00023373"/>
    </source>
</evidence>
<dbReference type="InterPro" id="IPR020843">
    <property type="entry name" value="ER"/>
</dbReference>
<feature type="domain" description="PKS/mFAS DH" evidence="66">
    <location>
        <begin position="837"/>
        <end position="1100"/>
    </location>
</feature>
<evidence type="ECO:0000256" key="59">
    <source>
        <dbReference type="ARBA" id="ARBA00049414"/>
    </source>
</evidence>
<dbReference type="EC" id="1.3.1.39" evidence="2"/>
<dbReference type="PROSITE" id="PS00606">
    <property type="entry name" value="KS3_1"/>
    <property type="match status" value="1"/>
</dbReference>
<comment type="catalytic activity">
    <reaction evidence="45">
        <text>hexadecanoyl-[ACP] + malonyl-[ACP] + H(+) = 3-oxooctadecanoyl-[ACP] + holo-[ACP] + CO2</text>
        <dbReference type="Rhea" id="RHEA:41916"/>
        <dbReference type="Rhea" id="RHEA-COMP:9623"/>
        <dbReference type="Rhea" id="RHEA-COMP:9652"/>
        <dbReference type="Rhea" id="RHEA-COMP:9653"/>
        <dbReference type="Rhea" id="RHEA-COMP:9685"/>
        <dbReference type="ChEBI" id="CHEBI:15378"/>
        <dbReference type="ChEBI" id="CHEBI:16526"/>
        <dbReference type="ChEBI" id="CHEBI:64479"/>
        <dbReference type="ChEBI" id="CHEBI:78449"/>
        <dbReference type="ChEBI" id="CHEBI:78483"/>
        <dbReference type="ChEBI" id="CHEBI:78487"/>
    </reaction>
    <physiologicalReaction direction="left-to-right" evidence="45">
        <dbReference type="Rhea" id="RHEA:41917"/>
    </physiologicalReaction>
</comment>
<comment type="catalytic activity">
    <reaction evidence="38">
        <text>tetradecanoyl-[ACP] + malonyl-[ACP] + H(+) = 3-oxohexadecanoyl-[ACP] + holo-[ACP] + CO2</text>
        <dbReference type="Rhea" id="RHEA:41900"/>
        <dbReference type="Rhea" id="RHEA-COMP:9623"/>
        <dbReference type="Rhea" id="RHEA-COMP:9648"/>
        <dbReference type="Rhea" id="RHEA-COMP:9649"/>
        <dbReference type="Rhea" id="RHEA-COMP:9685"/>
        <dbReference type="ChEBI" id="CHEBI:15378"/>
        <dbReference type="ChEBI" id="CHEBI:16526"/>
        <dbReference type="ChEBI" id="CHEBI:64479"/>
        <dbReference type="ChEBI" id="CHEBI:78449"/>
        <dbReference type="ChEBI" id="CHEBI:78477"/>
        <dbReference type="ChEBI" id="CHEBI:78478"/>
    </reaction>
    <physiologicalReaction direction="left-to-right" evidence="38">
        <dbReference type="Rhea" id="RHEA:41901"/>
    </physiologicalReaction>
</comment>
<dbReference type="InterPro" id="IPR029058">
    <property type="entry name" value="AB_hydrolase_fold"/>
</dbReference>
<keyword evidence="21" id="KW-0275">Fatty acid biosynthesis</keyword>
<evidence type="ECO:0000256" key="13">
    <source>
        <dbReference type="ARBA" id="ARBA00022801"/>
    </source>
</evidence>
<evidence type="ECO:0000256" key="26">
    <source>
        <dbReference type="ARBA" id="ARBA00023388"/>
    </source>
</evidence>
<keyword evidence="12" id="KW-0702">S-nitrosylation</keyword>
<dbReference type="InterPro" id="IPR018201">
    <property type="entry name" value="Ketoacyl_synth_AS"/>
</dbReference>
<dbReference type="InterPro" id="IPR013968">
    <property type="entry name" value="PKS_KR"/>
</dbReference>
<evidence type="ECO:0000256" key="55">
    <source>
        <dbReference type="ARBA" id="ARBA00049019"/>
    </source>
</evidence>
<evidence type="ECO:0000256" key="62">
    <source>
        <dbReference type="ARBA" id="ARBA00049521"/>
    </source>
</evidence>
<comment type="catalytic activity">
    <reaction evidence="29">
        <text>(3R)-hydroxyoctadecanoyl-[ACP] = (2E)-octadecenoyl-[ACP] + H2O</text>
        <dbReference type="Rhea" id="RHEA:41924"/>
        <dbReference type="Rhea" id="RHEA-COMP:9654"/>
        <dbReference type="Rhea" id="RHEA-COMP:9655"/>
        <dbReference type="ChEBI" id="CHEBI:15377"/>
        <dbReference type="ChEBI" id="CHEBI:78488"/>
        <dbReference type="ChEBI" id="CHEBI:78489"/>
    </reaction>
    <physiologicalReaction direction="left-to-right" evidence="29">
        <dbReference type="Rhea" id="RHEA:41925"/>
    </physiologicalReaction>
</comment>
<comment type="catalytic activity">
    <reaction evidence="60">
        <text>3-oxooctanoyl-[ACP] + NADPH + H(+) = (3R)-hydroxyoctanoyl-[ACP] + NADP(+)</text>
        <dbReference type="Rhea" id="RHEA:41840"/>
        <dbReference type="Rhea" id="RHEA-COMP:9633"/>
        <dbReference type="Rhea" id="RHEA-COMP:9634"/>
        <dbReference type="ChEBI" id="CHEBI:15378"/>
        <dbReference type="ChEBI" id="CHEBI:57783"/>
        <dbReference type="ChEBI" id="CHEBI:58349"/>
        <dbReference type="ChEBI" id="CHEBI:78460"/>
        <dbReference type="ChEBI" id="CHEBI:78461"/>
    </reaction>
    <physiologicalReaction direction="left-to-right" evidence="60">
        <dbReference type="Rhea" id="RHEA:41841"/>
    </physiologicalReaction>
</comment>
<dbReference type="PANTHER" id="PTHR43775:SF7">
    <property type="entry name" value="FATTY ACID SYNTHASE"/>
    <property type="match status" value="1"/>
</dbReference>
<dbReference type="Pfam" id="PF02801">
    <property type="entry name" value="Ketoacyl-synt_C"/>
    <property type="match status" value="1"/>
</dbReference>
<dbReference type="InterPro" id="IPR016036">
    <property type="entry name" value="Malonyl_transacylase_ACP-bd"/>
</dbReference>
<evidence type="ECO:0000256" key="51">
    <source>
        <dbReference type="ARBA" id="ARBA00048650"/>
    </source>
</evidence>
<comment type="catalytic activity">
    <reaction evidence="39">
        <text>(2E)-butenoyl-[ACP] + NADPH + H(+) = butanoyl-[ACP] + NADP(+)</text>
        <dbReference type="Rhea" id="RHEA:41812"/>
        <dbReference type="Rhea" id="RHEA-COMP:9627"/>
        <dbReference type="Rhea" id="RHEA-COMP:9628"/>
        <dbReference type="ChEBI" id="CHEBI:15378"/>
        <dbReference type="ChEBI" id="CHEBI:57783"/>
        <dbReference type="ChEBI" id="CHEBI:58349"/>
        <dbReference type="ChEBI" id="CHEBI:78453"/>
        <dbReference type="ChEBI" id="CHEBI:78454"/>
    </reaction>
    <physiologicalReaction direction="left-to-right" evidence="39">
        <dbReference type="Rhea" id="RHEA:41813"/>
    </physiologicalReaction>
</comment>
<evidence type="ECO:0000256" key="21">
    <source>
        <dbReference type="ARBA" id="ARBA00023160"/>
    </source>
</evidence>
<evidence type="ECO:0000256" key="2">
    <source>
        <dbReference type="ARBA" id="ARBA00012004"/>
    </source>
</evidence>
<evidence type="ECO:0000256" key="3">
    <source>
        <dbReference type="ARBA" id="ARBA00012480"/>
    </source>
</evidence>
<comment type="catalytic activity">
    <reaction evidence="59">
        <text>3-oxohexadecanoyl-[ACP] + NADPH + H(+) = (3R)-hydroxyhexadecanoyl-[ACP] + NADP(+)</text>
        <dbReference type="Rhea" id="RHEA:41904"/>
        <dbReference type="Rhea" id="RHEA-COMP:9649"/>
        <dbReference type="Rhea" id="RHEA-COMP:9650"/>
        <dbReference type="ChEBI" id="CHEBI:15378"/>
        <dbReference type="ChEBI" id="CHEBI:57783"/>
        <dbReference type="ChEBI" id="CHEBI:58349"/>
        <dbReference type="ChEBI" id="CHEBI:78478"/>
        <dbReference type="ChEBI" id="CHEBI:78480"/>
    </reaction>
    <physiologicalReaction direction="left-to-right" evidence="59">
        <dbReference type="Rhea" id="RHEA:41905"/>
    </physiologicalReaction>
</comment>
<keyword evidence="68" id="KW-1185">Reference proteome</keyword>
<dbReference type="InterPro" id="IPR049391">
    <property type="entry name" value="FAS_pseudo-KR"/>
</dbReference>
<dbReference type="SUPFAM" id="SSF47336">
    <property type="entry name" value="ACP-like"/>
    <property type="match status" value="1"/>
</dbReference>
<comment type="catalytic activity">
    <reaction evidence="35">
        <text>hexanoyl-[ACP] + malonyl-[ACP] + H(+) = 3-oxooctanoyl-[ACP] + holo-[ACP] + CO2</text>
        <dbReference type="Rhea" id="RHEA:41836"/>
        <dbReference type="Rhea" id="RHEA-COMP:9623"/>
        <dbReference type="Rhea" id="RHEA-COMP:9632"/>
        <dbReference type="Rhea" id="RHEA-COMP:9633"/>
        <dbReference type="Rhea" id="RHEA-COMP:9685"/>
        <dbReference type="ChEBI" id="CHEBI:15378"/>
        <dbReference type="ChEBI" id="CHEBI:16526"/>
        <dbReference type="ChEBI" id="CHEBI:64479"/>
        <dbReference type="ChEBI" id="CHEBI:78449"/>
        <dbReference type="ChEBI" id="CHEBI:78459"/>
        <dbReference type="ChEBI" id="CHEBI:78460"/>
    </reaction>
    <physiologicalReaction direction="left-to-right" evidence="35">
        <dbReference type="Rhea" id="RHEA:41837"/>
    </physiologicalReaction>
</comment>
<dbReference type="SMART" id="SM00827">
    <property type="entry name" value="PKS_AT"/>
    <property type="match status" value="1"/>
</dbReference>
<dbReference type="CDD" id="cd05195">
    <property type="entry name" value="enoyl_red"/>
    <property type="match status" value="1"/>
</dbReference>
<evidence type="ECO:0000256" key="32">
    <source>
        <dbReference type="ARBA" id="ARBA00023442"/>
    </source>
</evidence>
<dbReference type="GO" id="GO:0004313">
    <property type="term" value="F:[acyl-carrier-protein] S-acetyltransferase activity"/>
    <property type="evidence" value="ECO:0007669"/>
    <property type="project" value="UniProtKB-EC"/>
</dbReference>
<evidence type="ECO:0000256" key="19">
    <source>
        <dbReference type="ARBA" id="ARBA00023027"/>
    </source>
</evidence>
<comment type="catalytic activity">
    <reaction evidence="62">
        <text>(2E)-decenoyl-[ACP] + NADPH + H(+) = decanoyl-[ACP] + NADP(+)</text>
        <dbReference type="Rhea" id="RHEA:41864"/>
        <dbReference type="Rhea" id="RHEA-COMP:9639"/>
        <dbReference type="Rhea" id="RHEA-COMP:9640"/>
        <dbReference type="ChEBI" id="CHEBI:15378"/>
        <dbReference type="ChEBI" id="CHEBI:57783"/>
        <dbReference type="ChEBI" id="CHEBI:58349"/>
        <dbReference type="ChEBI" id="CHEBI:78467"/>
        <dbReference type="ChEBI" id="CHEBI:78468"/>
    </reaction>
    <physiologicalReaction direction="left-to-right" evidence="62">
        <dbReference type="Rhea" id="RHEA:41865"/>
    </physiologicalReaction>
</comment>
<dbReference type="Pfam" id="PF16197">
    <property type="entry name" value="KAsynt_C_assoc"/>
    <property type="match status" value="1"/>
</dbReference>
<evidence type="ECO:0000313" key="67">
    <source>
        <dbReference type="EMBL" id="CAG9854644.1"/>
    </source>
</evidence>
<name>A0A9N9TAU4_PHYSR</name>
<evidence type="ECO:0000256" key="15">
    <source>
        <dbReference type="ARBA" id="ARBA00022857"/>
    </source>
</evidence>
<comment type="catalytic activity">
    <reaction evidence="41">
        <text>(2E)-hexadecenoyl-[ACP] + NADPH + H(+) = hexadecanoyl-[ACP] + NADP(+)</text>
        <dbReference type="Rhea" id="RHEA:41912"/>
        <dbReference type="Rhea" id="RHEA-COMP:9651"/>
        <dbReference type="Rhea" id="RHEA-COMP:9652"/>
        <dbReference type="ChEBI" id="CHEBI:15378"/>
        <dbReference type="ChEBI" id="CHEBI:57783"/>
        <dbReference type="ChEBI" id="CHEBI:58349"/>
        <dbReference type="ChEBI" id="CHEBI:78481"/>
        <dbReference type="ChEBI" id="CHEBI:78483"/>
    </reaction>
    <physiologicalReaction direction="left-to-right" evidence="41">
        <dbReference type="Rhea" id="RHEA:41913"/>
    </physiologicalReaction>
</comment>
<evidence type="ECO:0000256" key="53">
    <source>
        <dbReference type="ARBA" id="ARBA00048704"/>
    </source>
</evidence>
<comment type="catalytic activity">
    <reaction evidence="30">
        <text>(3R)-hydroxyhexadecanoyl-[ACP] = (2E)-hexadecenoyl-[ACP] + H2O</text>
        <dbReference type="Rhea" id="RHEA:41908"/>
        <dbReference type="Rhea" id="RHEA-COMP:9650"/>
        <dbReference type="Rhea" id="RHEA-COMP:9651"/>
        <dbReference type="ChEBI" id="CHEBI:15377"/>
        <dbReference type="ChEBI" id="CHEBI:78480"/>
        <dbReference type="ChEBI" id="CHEBI:78481"/>
    </reaction>
    <physiologicalReaction direction="left-to-right" evidence="30">
        <dbReference type="Rhea" id="RHEA:41909"/>
    </physiologicalReaction>
</comment>
<dbReference type="EC" id="2.3.1.85" evidence="4"/>
<evidence type="ECO:0000256" key="22">
    <source>
        <dbReference type="ARBA" id="ARBA00023268"/>
    </source>
</evidence>
<keyword evidence="9" id="KW-0444">Lipid biosynthesis</keyword>
<dbReference type="Gene3D" id="1.10.1200.10">
    <property type="entry name" value="ACP-like"/>
    <property type="match status" value="1"/>
</dbReference>
<comment type="catalytic activity">
    <reaction evidence="50">
        <text>3-oxohexanoyl-[ACP] + NADPH + H(+) = (3R)-hydroxyhexanoyl-[ACP] + NADP(+)</text>
        <dbReference type="Rhea" id="RHEA:41824"/>
        <dbReference type="Rhea" id="RHEA-COMP:9629"/>
        <dbReference type="Rhea" id="RHEA-COMP:9630"/>
        <dbReference type="ChEBI" id="CHEBI:15378"/>
        <dbReference type="ChEBI" id="CHEBI:57783"/>
        <dbReference type="ChEBI" id="CHEBI:58349"/>
        <dbReference type="ChEBI" id="CHEBI:78456"/>
        <dbReference type="ChEBI" id="CHEBI:78457"/>
    </reaction>
    <physiologicalReaction direction="left-to-right" evidence="50">
        <dbReference type="Rhea" id="RHEA:41825"/>
    </physiologicalReaction>
</comment>
<evidence type="ECO:0000256" key="63">
    <source>
        <dbReference type="ARBA" id="ARBA00049533"/>
    </source>
</evidence>
<comment type="catalytic activity">
    <reaction evidence="43">
        <text>3-oxobutanoyl-[ACP] + NADPH + H(+) = (3R)-hydroxybutanoyl-[ACP] + NADP(+)</text>
        <dbReference type="Rhea" id="RHEA:41804"/>
        <dbReference type="Rhea" id="RHEA-COMP:9625"/>
        <dbReference type="Rhea" id="RHEA-COMP:9626"/>
        <dbReference type="ChEBI" id="CHEBI:15378"/>
        <dbReference type="ChEBI" id="CHEBI:57783"/>
        <dbReference type="ChEBI" id="CHEBI:58349"/>
        <dbReference type="ChEBI" id="CHEBI:78450"/>
        <dbReference type="ChEBI" id="CHEBI:78451"/>
    </reaction>
    <physiologicalReaction direction="left-to-right" evidence="43">
        <dbReference type="Rhea" id="RHEA:41805"/>
    </physiologicalReaction>
</comment>
<dbReference type="SUPFAM" id="SSF51735">
    <property type="entry name" value="NAD(P)-binding Rossmann-fold domains"/>
    <property type="match status" value="2"/>
</dbReference>
<dbReference type="SUPFAM" id="SSF53901">
    <property type="entry name" value="Thiolase-like"/>
    <property type="match status" value="1"/>
</dbReference>
<keyword evidence="22" id="KW-0511">Multifunctional enzyme</keyword>
<protein>
    <recommendedName>
        <fullName evidence="7">Fatty acid synthase</fullName>
        <ecNumber evidence="5">1.1.1.100</ecNumber>
        <ecNumber evidence="2">1.3.1.39</ecNumber>
        <ecNumber evidence="6">2.3.1.41</ecNumber>
        <ecNumber evidence="4">2.3.1.85</ecNumber>
        <ecNumber evidence="3">3.1.2.14</ecNumber>
    </recommendedName>
</protein>
<evidence type="ECO:0000256" key="60">
    <source>
        <dbReference type="ARBA" id="ARBA00049422"/>
    </source>
</evidence>
<dbReference type="Gene3D" id="3.40.366.10">
    <property type="entry name" value="Malonyl-Coenzyme A Acyl Carrier Protein, domain 2"/>
    <property type="match status" value="1"/>
</dbReference>
<dbReference type="Gene3D" id="3.10.129.110">
    <property type="entry name" value="Polyketide synthase dehydratase"/>
    <property type="match status" value="1"/>
</dbReference>
<comment type="catalytic activity">
    <reaction evidence="37">
        <text>3-oxodecanoyl-[ACP] + NADPH + H(+) = (3R)-hydroxydecanoyl-[ACP] + NADP(+)</text>
        <dbReference type="Rhea" id="RHEA:41856"/>
        <dbReference type="Rhea" id="RHEA-COMP:9637"/>
        <dbReference type="Rhea" id="RHEA-COMP:9638"/>
        <dbReference type="ChEBI" id="CHEBI:15378"/>
        <dbReference type="ChEBI" id="CHEBI:57783"/>
        <dbReference type="ChEBI" id="CHEBI:58349"/>
        <dbReference type="ChEBI" id="CHEBI:78464"/>
        <dbReference type="ChEBI" id="CHEBI:78466"/>
    </reaction>
    <physiologicalReaction direction="left-to-right" evidence="37">
        <dbReference type="Rhea" id="RHEA:41857"/>
    </physiologicalReaction>
</comment>
<gene>
    <name evidence="67" type="ORF">PHYEVI_LOCUS1105</name>
</gene>
<evidence type="ECO:0000256" key="7">
    <source>
        <dbReference type="ARBA" id="ARBA00018769"/>
    </source>
</evidence>
<dbReference type="SUPFAM" id="SSF50129">
    <property type="entry name" value="GroES-like"/>
    <property type="match status" value="1"/>
</dbReference>
<keyword evidence="18" id="KW-0560">Oxidoreductase</keyword>
<feature type="active site" description="Proton acceptor; for dehydratase activity" evidence="64">
    <location>
        <position position="871"/>
    </location>
</feature>
<evidence type="ECO:0000256" key="61">
    <source>
        <dbReference type="ARBA" id="ARBA00049449"/>
    </source>
</evidence>
<evidence type="ECO:0000256" key="9">
    <source>
        <dbReference type="ARBA" id="ARBA00022516"/>
    </source>
</evidence>
<dbReference type="InterPro" id="IPR013149">
    <property type="entry name" value="ADH-like_C"/>
</dbReference>
<comment type="catalytic activity">
    <reaction evidence="27">
        <text>a (3R)-hydroxyacyl-[ACP] = a (2E)-enoyl-[ACP] + H2O</text>
        <dbReference type="Rhea" id="RHEA:13097"/>
        <dbReference type="Rhea" id="RHEA-COMP:9925"/>
        <dbReference type="Rhea" id="RHEA-COMP:9945"/>
        <dbReference type="ChEBI" id="CHEBI:15377"/>
        <dbReference type="ChEBI" id="CHEBI:78784"/>
        <dbReference type="ChEBI" id="CHEBI:78827"/>
        <dbReference type="EC" id="4.2.1.59"/>
    </reaction>
    <physiologicalReaction direction="left-to-right" evidence="27">
        <dbReference type="Rhea" id="RHEA:13098"/>
    </physiologicalReaction>
</comment>
<feature type="region of interest" description="N-terminal hotdog fold" evidence="64">
    <location>
        <begin position="837"/>
        <end position="960"/>
    </location>
</feature>
<dbReference type="Pfam" id="PF00109">
    <property type="entry name" value="ketoacyl-synt"/>
    <property type="match status" value="1"/>
</dbReference>
<evidence type="ECO:0000256" key="39">
    <source>
        <dbReference type="ARBA" id="ARBA00047500"/>
    </source>
</evidence>
<evidence type="ECO:0000256" key="52">
    <source>
        <dbReference type="ARBA" id="ARBA00048691"/>
    </source>
</evidence>
<comment type="catalytic activity">
    <reaction evidence="23">
        <text>(3R)-hydroxyoctanoyl-[ACP] = (2E)-octenoyl-[ACP] + H2O</text>
        <dbReference type="Rhea" id="RHEA:41844"/>
        <dbReference type="Rhea" id="RHEA-COMP:9634"/>
        <dbReference type="Rhea" id="RHEA-COMP:9635"/>
        <dbReference type="ChEBI" id="CHEBI:15377"/>
        <dbReference type="ChEBI" id="CHEBI:78461"/>
        <dbReference type="ChEBI" id="CHEBI:78462"/>
    </reaction>
    <physiologicalReaction direction="left-to-right" evidence="23">
        <dbReference type="Rhea" id="RHEA:41845"/>
    </physiologicalReaction>
</comment>
<evidence type="ECO:0000256" key="42">
    <source>
        <dbReference type="ARBA" id="ARBA00047897"/>
    </source>
</evidence>
<evidence type="ECO:0000256" key="8">
    <source>
        <dbReference type="ARBA" id="ARBA00022450"/>
    </source>
</evidence>
<dbReference type="InterPro" id="IPR057326">
    <property type="entry name" value="KR_dom"/>
</dbReference>
<evidence type="ECO:0000256" key="4">
    <source>
        <dbReference type="ARBA" id="ARBA00012873"/>
    </source>
</evidence>
<evidence type="ECO:0000256" key="12">
    <source>
        <dbReference type="ARBA" id="ARBA00022799"/>
    </source>
</evidence>
<comment type="catalytic activity">
    <reaction evidence="28">
        <text>(3R)-hydroxytetradecanoyl-[ACP] = (2E)-tetradecenoyl-[ACP] + H2O</text>
        <dbReference type="Rhea" id="RHEA:41892"/>
        <dbReference type="Rhea" id="RHEA-COMP:9646"/>
        <dbReference type="Rhea" id="RHEA-COMP:9647"/>
        <dbReference type="ChEBI" id="CHEBI:15377"/>
        <dbReference type="ChEBI" id="CHEBI:78474"/>
        <dbReference type="ChEBI" id="CHEBI:78475"/>
    </reaction>
    <physiologicalReaction direction="left-to-right" evidence="28">
        <dbReference type="Rhea" id="RHEA:41893"/>
    </physiologicalReaction>
</comment>
<sequence length="2319" mass="258773">MDNSDPVAISGIAGKFPQCHNVEQFKESLLRGDDLIDHNNSSRHPAGYYGTPTGYGSIPIIDKFDASFFGIHHKQANFMDPRQRLLLECTYEAIIDAGYNPTDLRGSNTGVYVGISAFNNYEVYRNREDTDGYTNIGVSNALASNRISYCFDFKGPSLSIDTACSSSLYAFAVAINDLNAGVVDSAVVCGAHLFFHPFDSIEFTRLGMLSKESKCMVYSKDRSGYVRSEAMVAYFLQRKSKARRVYSTVLGAACNNDGYKKQGVTFPSSELQYELMDTLYKRVNVDPRDVTFVEAHGTGTKVGDVQECLAISRHFAAGRTKPLLIGGVKSNMGHAEISSGLCSMTKAIISMESGIIPRNLHLENPDTTIPGICDNKLKVVSENTKLEPGLIGVNSFGFGGANAHVILKPHDKMKIHYEKPKNRLVQVSGRTEEAVLHFLNEIEAHQDDQEYLALIDEVHRKNIEGHNYRGYTVLGGKPVKEICRTALNRPIWFIYTGMGSQWNKMGKDLLNIPVFRKTIERCAVALKPYNVDLLKILTDDNPATFDDITNCFCAISSVEIALTDVLRELGIVPDGIAGHSLGEVGCAYADGTLTVEQAALLGYSRGYASTNTKIIRGQMAALGLSKEEAQKLLPDGIYIACQNSKTSVTISGPEAETKAFVEELSSRGIFARLVNSANIAYHTKYVADAGRLLLEFCKGVLTDPKPRSGKWVSSSVKPSDVDAEWARLNCAEYHWNNFCNTVLFDQVYAHIPDNAIVVEVAPHGLLQAILKRELNSQHTHISVTNRLSEDNEQFFLSGVGKIFLAGGQPCLRQLYPDVTFPVSRGTNHLSQAIQWDHSVSWFTPRFDFENCIGKTVNVNIADKKYSYLCGHDIDGRILMAATGYLELVWRVALDLTLVKNIENFPVVFENVRFLRASVLQYGENVSFLVNIMRSSGYFEIFESGSVVCSGKILTVKDISAEFSGAEDVSEPTKNGSPVLKTEDVYKEFRLRKYHYKDMFRGIVEVDLSGSKAILEWKGNFTAFMDTMLQASIMGNTSRKLYLPSFLLKVVIDPAKHISLANEKKEIPLYYNQDLGIFKSGGIEFVCMDTILAPRKQNTQAPPLLETYDLIYYETSVKNQYDFQAAIRIALQIVIQNYPGMTKELNICEVTADDINENLNKTIKSILDLQPFMEVTYASKAANEIKTKFDVIVINDKIISNVNVATLAQRLTDTGFLLYKGKYEKISSNSLQIIFQSVADEESLYLLRPQCDVPKNYDILHISNTNFAWVEKLKVLAKRVDSHTVYLVSQDEDISGIVGFMKCLLVEPTKQQFRAVFIDQKTEEFSPNSELYRDQLKKNLTFNVLKDNNWGTYVHLPLRDIEDRKVGNAAVNISVIGDLSTITWIERPFEGLRYDQATDLAYVYYGALNFKDVIVASGKLNIEDPPHPMNTDVSIGFEYSGVTTKGKRIMGMVANEAMALQTHVDEYFTWELPKNWSLKEAATVPCVYATCYYGLIIRAQMKRGASILIHAGTGGIGIAAITIALSMGCKVFTTVGSKEKREYLKKMFPQIEDKNIGCSRDATFETMIKTNTKGRGVDVVLNSLADELFQASMRCVAEGGSFVEIGKADLMNSSPIRSKMFLKNISFHGVHLERFFFYNNEQKRKVHALITEALARNEIKPLPHMVYGENEAESAFRLLASGKHKGKVLIEVRNEDLVPITAPIRSICAKPSLYFDCKKSYVLVGGLGGFGLELADWMIQRGATKIVLNSRRGITAGYQSYCLKKWTQFKEITVKINTSDTTTTKGAEELIDFANQLGPVGGIFNMALVLKDALIVNQTKETYEDVFKPKIVSGQNLDAISRRACPELDHFVVFSSIACGRGNVGQTNYGMANSALERLCEKRKQQQLPGLAVQWGAIGDVGALAKLGIEDKVFKNMQPQSIASCLSVLEMFMLQERPIGSSLVLQETDETTQKQNTRTPAEAVAHILGINNLDLVDKSMTLSQLGLDSLMGTEIKQTLYRNFQIDLSQEEIRNLTLDALVLMKNTEAAPEPVKPAVEQKAKAPVEDNVQYILPDEVVVKMNNVRNSRNVFVFHPIEGNLDLLMPMGKKLNATVYGFNAIKGSDFDSMGDLTRYYLDRIREIQPTGPYQIVGYSYGGVVSLEVGLQMEKSGEKVDLTFIDSSPLFVSTVTQHTYIKIGKSESKTQDRILEVFAESLPESNQEKVSQILATAMDMNAKLEKISEYLAKETGIDYTKIYESAFSFYKRLMHCIHYSQSEMFNGKVLLIRRDHNPFITGEDYCLQENCKEKIQIIKLKGDHVTILQDENIQRVADAINRFNGL</sequence>
<evidence type="ECO:0000256" key="29">
    <source>
        <dbReference type="ARBA" id="ARBA00023399"/>
    </source>
</evidence>
<keyword evidence="17" id="KW-0007">Acetylation</keyword>
<dbReference type="Gene3D" id="3.40.50.1820">
    <property type="entry name" value="alpha/beta hydrolase"/>
    <property type="match status" value="1"/>
</dbReference>
<comment type="catalytic activity">
    <reaction evidence="25">
        <text>(3R)-hydroxyhexanoyl-[ACP] = (2E)-hexenoyl-[ACP] + H2O</text>
        <dbReference type="Rhea" id="RHEA:41828"/>
        <dbReference type="Rhea" id="RHEA-COMP:9630"/>
        <dbReference type="Rhea" id="RHEA-COMP:9631"/>
        <dbReference type="ChEBI" id="CHEBI:15377"/>
        <dbReference type="ChEBI" id="CHEBI:78457"/>
        <dbReference type="ChEBI" id="CHEBI:78458"/>
    </reaction>
    <physiologicalReaction direction="left-to-right" evidence="25">
        <dbReference type="Rhea" id="RHEA:41829"/>
    </physiologicalReaction>
</comment>
<dbReference type="Pfam" id="PF00698">
    <property type="entry name" value="Acyl_transf_1"/>
    <property type="match status" value="1"/>
</dbReference>
<dbReference type="GO" id="GO:0004315">
    <property type="term" value="F:3-oxoacyl-[acyl-carrier-protein] synthase activity"/>
    <property type="evidence" value="ECO:0007669"/>
    <property type="project" value="UniProtKB-EC"/>
</dbReference>
<keyword evidence="16" id="KW-0663">Pyridoxal phosphate</keyword>
<comment type="catalytic activity">
    <reaction evidence="42">
        <text>(2E)-hexenoyl-[ACP] + NADPH + H(+) = hexanoyl-[ACP] + NADP(+)</text>
        <dbReference type="Rhea" id="RHEA:41832"/>
        <dbReference type="Rhea" id="RHEA-COMP:9631"/>
        <dbReference type="Rhea" id="RHEA-COMP:9632"/>
        <dbReference type="ChEBI" id="CHEBI:15378"/>
        <dbReference type="ChEBI" id="CHEBI:57783"/>
        <dbReference type="ChEBI" id="CHEBI:58349"/>
        <dbReference type="ChEBI" id="CHEBI:78458"/>
        <dbReference type="ChEBI" id="CHEBI:78459"/>
    </reaction>
    <physiologicalReaction direction="left-to-right" evidence="42">
        <dbReference type="Rhea" id="RHEA:41833"/>
    </physiologicalReaction>
</comment>
<keyword evidence="8" id="KW-0596">Phosphopantetheine</keyword>
<keyword evidence="11" id="KW-0808">Transferase</keyword>
<evidence type="ECO:0000256" key="10">
    <source>
        <dbReference type="ARBA" id="ARBA00022553"/>
    </source>
</evidence>
<comment type="pathway">
    <text evidence="1">Lipid metabolism.</text>
</comment>
<comment type="catalytic activity">
    <reaction evidence="55">
        <text>(2E)-octadecenoyl-[ACP] + NADPH + H(+) = octadecanoyl-[ACP] + NADP(+)</text>
        <dbReference type="Rhea" id="RHEA:41928"/>
        <dbReference type="Rhea" id="RHEA-COMP:9655"/>
        <dbReference type="Rhea" id="RHEA-COMP:9656"/>
        <dbReference type="ChEBI" id="CHEBI:15378"/>
        <dbReference type="ChEBI" id="CHEBI:57783"/>
        <dbReference type="ChEBI" id="CHEBI:58349"/>
        <dbReference type="ChEBI" id="CHEBI:78489"/>
        <dbReference type="ChEBI" id="CHEBI:78495"/>
    </reaction>
    <physiologicalReaction direction="left-to-right" evidence="55">
        <dbReference type="Rhea" id="RHEA:41929"/>
    </physiologicalReaction>
</comment>
<evidence type="ECO:0000256" key="20">
    <source>
        <dbReference type="ARBA" id="ARBA00023098"/>
    </source>
</evidence>
<evidence type="ECO:0000256" key="50">
    <source>
        <dbReference type="ARBA" id="ARBA00048571"/>
    </source>
</evidence>
<dbReference type="InterPro" id="IPR050091">
    <property type="entry name" value="PKS_NRPS_Biosynth_Enz"/>
</dbReference>
<feature type="active site" description="Proton donor; for dehydratase activity" evidence="64">
    <location>
        <position position="1025"/>
    </location>
</feature>
<dbReference type="InterPro" id="IPR036291">
    <property type="entry name" value="NAD(P)-bd_dom_sf"/>
</dbReference>
<evidence type="ECO:0000256" key="16">
    <source>
        <dbReference type="ARBA" id="ARBA00022898"/>
    </source>
</evidence>
<keyword evidence="15" id="KW-0521">NADP</keyword>
<dbReference type="SUPFAM" id="SSF53474">
    <property type="entry name" value="alpha/beta-Hydrolases"/>
    <property type="match status" value="1"/>
</dbReference>
<dbReference type="GO" id="GO:0141148">
    <property type="term" value="F:enoyl-[acyl-carrier-protein] reductase (NADPH) activity"/>
    <property type="evidence" value="ECO:0007669"/>
    <property type="project" value="UniProtKB-EC"/>
</dbReference>
<dbReference type="InterPro" id="IPR036736">
    <property type="entry name" value="ACP-like_sf"/>
</dbReference>
<comment type="catalytic activity">
    <reaction evidence="49">
        <text>a fatty acyl-[ACP] + malonyl-[ACP] + H(+) = a 3-oxoacyl-[ACP] + holo-[ACP] + CO2</text>
        <dbReference type="Rhea" id="RHEA:22836"/>
        <dbReference type="Rhea" id="RHEA-COMP:9623"/>
        <dbReference type="Rhea" id="RHEA-COMP:9685"/>
        <dbReference type="Rhea" id="RHEA-COMP:9916"/>
        <dbReference type="Rhea" id="RHEA-COMP:14125"/>
        <dbReference type="ChEBI" id="CHEBI:15378"/>
        <dbReference type="ChEBI" id="CHEBI:16526"/>
        <dbReference type="ChEBI" id="CHEBI:64479"/>
        <dbReference type="ChEBI" id="CHEBI:78449"/>
        <dbReference type="ChEBI" id="CHEBI:78776"/>
        <dbReference type="ChEBI" id="CHEBI:138651"/>
        <dbReference type="EC" id="2.3.1.41"/>
    </reaction>
    <physiologicalReaction direction="left-to-right" evidence="49">
        <dbReference type="Rhea" id="RHEA:22837"/>
    </physiologicalReaction>
</comment>
<evidence type="ECO:0000256" key="30">
    <source>
        <dbReference type="ARBA" id="ARBA00023401"/>
    </source>
</evidence>
<evidence type="ECO:0000256" key="45">
    <source>
        <dbReference type="ARBA" id="ARBA00048051"/>
    </source>
</evidence>
<evidence type="ECO:0000313" key="68">
    <source>
        <dbReference type="Proteomes" id="UP001153712"/>
    </source>
</evidence>